<evidence type="ECO:0000313" key="3">
    <source>
        <dbReference type="Proteomes" id="UP000184406"/>
    </source>
</evidence>
<reference evidence="3" key="1">
    <citation type="submission" date="2016-11" db="EMBL/GenBank/DDBJ databases">
        <authorList>
            <person name="Varghese N."/>
            <person name="Submissions S."/>
        </authorList>
    </citation>
    <scope>NUCLEOTIDE SEQUENCE [LARGE SCALE GENOMIC DNA]</scope>
    <source>
        <strain evidence="3">DSM 17539</strain>
    </source>
</reference>
<dbReference type="OrthoDB" id="1114031at2"/>
<proteinExistence type="predicted"/>
<dbReference type="AlphaFoldDB" id="A0A1M4YVS3"/>
<dbReference type="RefSeq" id="WP_072861401.1">
    <property type="nucleotide sequence ID" value="NZ_FQUX01000002.1"/>
</dbReference>
<keyword evidence="1" id="KW-0732">Signal</keyword>
<sequence length="260" mass="27970">MKTFNYLILSFGFLLIAACSNDAINSLNDEGLTPEQVKAQMQVNSVSDGLDELVSELLINDKEGKTNKTNTECATLAFTEESITVAYNQCIIKGKTVSGTIVLTGNNGSTDGSKGSFEVTFTDFTYNGYLLNGTKSFAFDFSDSNGPTFTVVTDATFEDDNGNTIIWKGNKVLSWHFDQINAEGADVTCTGDWDITVDGITYEFTVTEPLSANLGCAFITSGVMQLEVNGMTASLDFGTGSCDQTGTVTYPNGESEEISW</sequence>
<dbReference type="PROSITE" id="PS51257">
    <property type="entry name" value="PROKAR_LIPOPROTEIN"/>
    <property type="match status" value="1"/>
</dbReference>
<gene>
    <name evidence="2" type="ORF">SAMN03080594_102593</name>
</gene>
<dbReference type="EMBL" id="FQUX01000002">
    <property type="protein sequence ID" value="SHF09825.1"/>
    <property type="molecule type" value="Genomic_DNA"/>
</dbReference>
<accession>A0A1M4YVS3</accession>
<name>A0A1M4YVS3_9FLAO</name>
<feature type="signal peptide" evidence="1">
    <location>
        <begin position="1"/>
        <end position="22"/>
    </location>
</feature>
<evidence type="ECO:0000256" key="1">
    <source>
        <dbReference type="SAM" id="SignalP"/>
    </source>
</evidence>
<evidence type="ECO:0000313" key="2">
    <source>
        <dbReference type="EMBL" id="SHF09825.1"/>
    </source>
</evidence>
<organism evidence="2 3">
    <name type="scientific">Arenibacter palladensis</name>
    <dbReference type="NCBI Taxonomy" id="237373"/>
    <lineage>
        <taxon>Bacteria</taxon>
        <taxon>Pseudomonadati</taxon>
        <taxon>Bacteroidota</taxon>
        <taxon>Flavobacteriia</taxon>
        <taxon>Flavobacteriales</taxon>
        <taxon>Flavobacteriaceae</taxon>
        <taxon>Arenibacter</taxon>
    </lineage>
</organism>
<protein>
    <recommendedName>
        <fullName evidence="4">Lipoprotein</fullName>
    </recommendedName>
</protein>
<keyword evidence="3" id="KW-1185">Reference proteome</keyword>
<feature type="chain" id="PRO_5012251440" description="Lipoprotein" evidence="1">
    <location>
        <begin position="23"/>
        <end position="260"/>
    </location>
</feature>
<evidence type="ECO:0008006" key="4">
    <source>
        <dbReference type="Google" id="ProtNLM"/>
    </source>
</evidence>
<dbReference type="Proteomes" id="UP000184406">
    <property type="component" value="Unassembled WGS sequence"/>
</dbReference>